<dbReference type="Gene3D" id="3.30.65.10">
    <property type="entry name" value="Bacterial Topoisomerase I, domain 1"/>
    <property type="match status" value="1"/>
</dbReference>
<dbReference type="RefSeq" id="WP_111518226.1">
    <property type="nucleotide sequence ID" value="NZ_QKUB01000002.1"/>
</dbReference>
<dbReference type="SUPFAM" id="SSF57783">
    <property type="entry name" value="Zinc beta-ribbon"/>
    <property type="match status" value="1"/>
</dbReference>
<comment type="caution">
    <text evidence="10">Lacks conserved residue(s) required for the propagation of feature annotation.</text>
</comment>
<dbReference type="GO" id="GO:0005694">
    <property type="term" value="C:chromosome"/>
    <property type="evidence" value="ECO:0007669"/>
    <property type="project" value="InterPro"/>
</dbReference>
<evidence type="ECO:0000313" key="14">
    <source>
        <dbReference type="Proteomes" id="UP000249646"/>
    </source>
</evidence>
<evidence type="ECO:0000256" key="9">
    <source>
        <dbReference type="ARBA" id="ARBA00023235"/>
    </source>
</evidence>
<accession>A0A2W7G4C4</accession>
<keyword evidence="14" id="KW-1185">Reference proteome</keyword>
<dbReference type="EMBL" id="QKUB01000002">
    <property type="protein sequence ID" value="PZW01432.1"/>
    <property type="molecule type" value="Genomic_DNA"/>
</dbReference>
<dbReference type="PANTHER" id="PTHR42785">
    <property type="entry name" value="DNA TOPOISOMERASE, TYPE IA, CORE"/>
    <property type="match status" value="1"/>
</dbReference>
<feature type="site" description="Interaction with DNA" evidence="10">
    <location>
        <position position="140"/>
    </location>
</feature>
<feature type="site" description="Interaction with DNA" evidence="10">
    <location>
        <position position="144"/>
    </location>
</feature>
<evidence type="ECO:0000256" key="8">
    <source>
        <dbReference type="ARBA" id="ARBA00023125"/>
    </source>
</evidence>
<dbReference type="Proteomes" id="UP000249646">
    <property type="component" value="Unassembled WGS sequence"/>
</dbReference>
<dbReference type="CDD" id="cd00186">
    <property type="entry name" value="TOP1Ac"/>
    <property type="match status" value="1"/>
</dbReference>
<dbReference type="InterPro" id="IPR013824">
    <property type="entry name" value="Topo_IA_cen_sub1"/>
</dbReference>
<evidence type="ECO:0000313" key="13">
    <source>
        <dbReference type="EMBL" id="PZW01432.1"/>
    </source>
</evidence>
<dbReference type="InterPro" id="IPR023405">
    <property type="entry name" value="Topo_IA_core_domain"/>
</dbReference>
<comment type="function">
    <text evidence="10">Releases the supercoiling and torsional tension of DNA, which is introduced during the DNA replication and transcription, by transiently cleaving and rejoining one strand of the DNA duplex. Introduces a single-strand break via transesterification at a target site in duplex DNA. The scissile phosphodiester is attacked by the catalytic tyrosine of the enzyme, resulting in the formation of a DNA-(5'-phosphotyrosyl)-enzyme intermediate and the expulsion of a 3'-OH DNA strand. The free DNA strand then undergoes passage around the unbroken strand, thus removing DNA supercoils. Finally, in the religation step, the DNA 3'-OH attacks the covalent intermediate to expel the active-site tyrosine and restore the DNA phosphodiester backbone.</text>
</comment>
<dbReference type="PROSITE" id="PS50880">
    <property type="entry name" value="TOPRIM"/>
    <property type="match status" value="1"/>
</dbReference>
<keyword evidence="6" id="KW-0460">Magnesium</keyword>
<dbReference type="InterPro" id="IPR013498">
    <property type="entry name" value="Topo_IA_Znf"/>
</dbReference>
<organism evidence="13 14">
    <name type="scientific">Metamycoplasma auris</name>
    <dbReference type="NCBI Taxonomy" id="51363"/>
    <lineage>
        <taxon>Bacteria</taxon>
        <taxon>Bacillati</taxon>
        <taxon>Mycoplasmatota</taxon>
        <taxon>Mycoplasmoidales</taxon>
        <taxon>Metamycoplasmataceae</taxon>
        <taxon>Metamycoplasma</taxon>
    </lineage>
</organism>
<keyword evidence="3" id="KW-0479">Metal-binding</keyword>
<evidence type="ECO:0000256" key="10">
    <source>
        <dbReference type="HAMAP-Rule" id="MF_00952"/>
    </source>
</evidence>
<dbReference type="InterPro" id="IPR000380">
    <property type="entry name" value="Topo_IA"/>
</dbReference>
<dbReference type="PROSITE" id="PS52039">
    <property type="entry name" value="TOPO_IA_2"/>
    <property type="match status" value="1"/>
</dbReference>
<feature type="site" description="Interaction with DNA" evidence="10">
    <location>
        <position position="474"/>
    </location>
</feature>
<dbReference type="Gene3D" id="1.10.460.10">
    <property type="entry name" value="Topoisomerase I, domain 2"/>
    <property type="match status" value="1"/>
</dbReference>
<dbReference type="GO" id="GO:0003677">
    <property type="term" value="F:DNA binding"/>
    <property type="evidence" value="ECO:0007669"/>
    <property type="project" value="UniProtKB-KW"/>
</dbReference>
<keyword evidence="5" id="KW-0862">Zinc</keyword>
<evidence type="ECO:0000256" key="4">
    <source>
        <dbReference type="ARBA" id="ARBA00022771"/>
    </source>
</evidence>
<dbReference type="Gene3D" id="3.40.50.140">
    <property type="match status" value="1"/>
</dbReference>
<dbReference type="Pfam" id="PF01751">
    <property type="entry name" value="Toprim"/>
    <property type="match status" value="1"/>
</dbReference>
<dbReference type="Pfam" id="PF01131">
    <property type="entry name" value="Topoisom_bac"/>
    <property type="match status" value="1"/>
</dbReference>
<evidence type="ECO:0000259" key="11">
    <source>
        <dbReference type="PROSITE" id="PS50880"/>
    </source>
</evidence>
<evidence type="ECO:0000256" key="6">
    <source>
        <dbReference type="ARBA" id="ARBA00022842"/>
    </source>
</evidence>
<evidence type="ECO:0000256" key="5">
    <source>
        <dbReference type="ARBA" id="ARBA00022833"/>
    </source>
</evidence>
<name>A0A2W7G4C4_9BACT</name>
<dbReference type="OrthoDB" id="9804262at2"/>
<dbReference type="NCBIfam" id="TIGR01051">
    <property type="entry name" value="topA_bact"/>
    <property type="match status" value="1"/>
</dbReference>
<dbReference type="InterPro" id="IPR013825">
    <property type="entry name" value="Topo_IA_cen_sub2"/>
</dbReference>
<evidence type="ECO:0000259" key="12">
    <source>
        <dbReference type="PROSITE" id="PS52039"/>
    </source>
</evidence>
<comment type="caution">
    <text evidence="13">The sequence shown here is derived from an EMBL/GenBank/DDBJ whole genome shotgun (WGS) entry which is preliminary data.</text>
</comment>
<dbReference type="InterPro" id="IPR003601">
    <property type="entry name" value="Topo_IA_2"/>
</dbReference>
<dbReference type="Gene3D" id="1.10.290.10">
    <property type="entry name" value="Topoisomerase I, domain 4"/>
    <property type="match status" value="1"/>
</dbReference>
<dbReference type="GO" id="GO:0008270">
    <property type="term" value="F:zinc ion binding"/>
    <property type="evidence" value="ECO:0007669"/>
    <property type="project" value="UniProtKB-KW"/>
</dbReference>
<dbReference type="GO" id="GO:0006265">
    <property type="term" value="P:DNA topological change"/>
    <property type="evidence" value="ECO:0007669"/>
    <property type="project" value="UniProtKB-UniRule"/>
</dbReference>
<dbReference type="PRINTS" id="PR00417">
    <property type="entry name" value="PRTPISMRASEI"/>
</dbReference>
<evidence type="ECO:0000256" key="2">
    <source>
        <dbReference type="ARBA" id="ARBA00009446"/>
    </source>
</evidence>
<comment type="catalytic activity">
    <reaction evidence="1 10">
        <text>ATP-independent breakage of single-stranded DNA, followed by passage and rejoining.</text>
        <dbReference type="EC" id="5.6.2.1"/>
    </reaction>
</comment>
<reference evidence="13 14" key="1">
    <citation type="submission" date="2018-06" db="EMBL/GenBank/DDBJ databases">
        <title>Genomic Encyclopedia of Archaeal and Bacterial Type Strains, Phase II (KMG-II): from individual species to whole genera.</title>
        <authorList>
            <person name="Goeker M."/>
        </authorList>
    </citation>
    <scope>NUCLEOTIDE SEQUENCE [LARGE SCALE GENOMIC DNA]</scope>
    <source>
        <strain evidence="13 14">ATCC 51348</strain>
    </source>
</reference>
<sequence>MPEKIMIVESPNKVNTIQKIVGDKISVIASVGHILKLATGGINNLGIDFDNWEPKMIPDPLKKSIISNLKKATKNAEEVLIATDPDREGEAIANNLITTLKLENKYKRIKYNEITDEAINFAINNPLEIDKDLVNAQKVRRMLDRIIGFRLSELMKKKVRNAPTNPSAGRVQSIALKLVCDKEKEIENFIPIEYSKINAKIQNELEAILYLENKEYEDNTWISAENANKIYSQLLNSNYQLIVSDINKSKRTEAAYIPFKQSVLYKEAKYSSKVVQSSAQKLFETGLISYPRTDSTRLSVGFLEKARNYIKKQFGDEYIAKEIKGFSGEQDAHEAIRPTKIELTPELAIQQYELNEIDSYIYKLIYDKTIIALMTPPKKEIFRFNLKSNEYNFRISFSKVIFDGYYAYLGKEKSVEIPSLKVGDILSVKEFIKEDKKTTPPSRYNEGSLIKKLDDIKVGRPSTFASTISVIKQRLFVELVDGHLVPTEFGKIVLEKLLTSFPKTINETYTAKVEVELDMISEGKKDYKALMQDFWEKFNARYDDIKEKIDITTLEMNKLDEKCPICNSDLVYRYTKIRKQKFIGCSAFPKCNYIRNIDDNKKRFYFRKKEKINNKKFKFNKQN</sequence>
<feature type="site" description="Interaction with DNA" evidence="10">
    <location>
        <position position="33"/>
    </location>
</feature>
<evidence type="ECO:0000256" key="1">
    <source>
        <dbReference type="ARBA" id="ARBA00000213"/>
    </source>
</evidence>
<dbReference type="InterPro" id="IPR003602">
    <property type="entry name" value="Topo_IA_DNA-bd_dom"/>
</dbReference>
<dbReference type="SMART" id="SM00437">
    <property type="entry name" value="TOP1Ac"/>
    <property type="match status" value="1"/>
</dbReference>
<evidence type="ECO:0000256" key="3">
    <source>
        <dbReference type="ARBA" id="ARBA00022723"/>
    </source>
</evidence>
<comment type="subunit">
    <text evidence="10">Monomer.</text>
</comment>
<dbReference type="InterPro" id="IPR013826">
    <property type="entry name" value="Topo_IA_cen_sub3"/>
</dbReference>
<feature type="site" description="Interaction with DNA" evidence="10">
    <location>
        <position position="292"/>
    </location>
</feature>
<dbReference type="AlphaFoldDB" id="A0A2W7G4C4"/>
<proteinExistence type="inferred from homology"/>
<dbReference type="Gene3D" id="2.70.20.10">
    <property type="entry name" value="Topoisomerase I, domain 3"/>
    <property type="match status" value="1"/>
</dbReference>
<keyword evidence="7 10" id="KW-0799">Topoisomerase</keyword>
<comment type="similarity">
    <text evidence="2 10">Belongs to the type IA topoisomerase family.</text>
</comment>
<dbReference type="EC" id="5.6.2.1" evidence="10"/>
<protein>
    <recommendedName>
        <fullName evidence="10">DNA topoisomerase 1</fullName>
        <ecNumber evidence="10">5.6.2.1</ecNumber>
    </recommendedName>
    <alternativeName>
        <fullName evidence="10">DNA topoisomerase I</fullName>
    </alternativeName>
</protein>
<keyword evidence="4" id="KW-0863">Zinc-finger</keyword>
<feature type="site" description="Interaction with DNA" evidence="10">
    <location>
        <position position="141"/>
    </location>
</feature>
<dbReference type="SUPFAM" id="SSF56712">
    <property type="entry name" value="Prokaryotic type I DNA topoisomerase"/>
    <property type="match status" value="1"/>
</dbReference>
<dbReference type="InterPro" id="IPR006171">
    <property type="entry name" value="TOPRIM_dom"/>
</dbReference>
<dbReference type="SMART" id="SM00436">
    <property type="entry name" value="TOP1Bc"/>
    <property type="match status" value="1"/>
</dbReference>
<dbReference type="Pfam" id="PF01396">
    <property type="entry name" value="Zn_ribbon_Top1"/>
    <property type="match status" value="1"/>
</dbReference>
<dbReference type="GO" id="GO:0003917">
    <property type="term" value="F:DNA topoisomerase type I (single strand cut, ATP-independent) activity"/>
    <property type="evidence" value="ECO:0007669"/>
    <property type="project" value="UniProtKB-UniRule"/>
</dbReference>
<dbReference type="SMART" id="SM00493">
    <property type="entry name" value="TOPRIM"/>
    <property type="match status" value="1"/>
</dbReference>
<dbReference type="PANTHER" id="PTHR42785:SF1">
    <property type="entry name" value="DNA TOPOISOMERASE"/>
    <property type="match status" value="1"/>
</dbReference>
<feature type="active site" description="O-(5'-phospho-DNA)-tyrosine intermediate" evidence="10">
    <location>
        <position position="290"/>
    </location>
</feature>
<feature type="domain" description="Toprim" evidence="11">
    <location>
        <begin position="3"/>
        <end position="114"/>
    </location>
</feature>
<keyword evidence="9 10" id="KW-0413">Isomerase</keyword>
<feature type="region of interest" description="Interaction with DNA" evidence="10">
    <location>
        <begin position="167"/>
        <end position="172"/>
    </location>
</feature>
<dbReference type="InterPro" id="IPR005733">
    <property type="entry name" value="TopoI_bac-type"/>
</dbReference>
<keyword evidence="8 10" id="KW-0238">DNA-binding</keyword>
<gene>
    <name evidence="10" type="primary">topA</name>
    <name evidence="13" type="ORF">BCF89_10256</name>
</gene>
<evidence type="ECO:0000256" key="7">
    <source>
        <dbReference type="ARBA" id="ARBA00023029"/>
    </source>
</evidence>
<dbReference type="HAMAP" id="MF_00952">
    <property type="entry name" value="Topoisom_1_prok"/>
    <property type="match status" value="1"/>
</dbReference>
<feature type="domain" description="Topo IA-type catalytic" evidence="12">
    <location>
        <begin position="130"/>
        <end position="542"/>
    </location>
</feature>
<dbReference type="InterPro" id="IPR013497">
    <property type="entry name" value="Topo_IA_cen"/>
</dbReference>
<dbReference type="InterPro" id="IPR028612">
    <property type="entry name" value="Topoisom_1_IA"/>
</dbReference>